<dbReference type="Pfam" id="PF00789">
    <property type="entry name" value="UBX"/>
    <property type="match status" value="1"/>
</dbReference>
<evidence type="ECO:0000313" key="5">
    <source>
        <dbReference type="EMBL" id="CAH1403924.1"/>
    </source>
</evidence>
<dbReference type="AlphaFoldDB" id="A0A9P0HLH5"/>
<feature type="coiled-coil region" evidence="2">
    <location>
        <begin position="183"/>
        <end position="274"/>
    </location>
</feature>
<dbReference type="OrthoDB" id="2445133at2759"/>
<feature type="compositionally biased region" description="Polar residues" evidence="3">
    <location>
        <begin position="502"/>
        <end position="514"/>
    </location>
</feature>
<keyword evidence="2" id="KW-0175">Coiled coil</keyword>
<dbReference type="Gene3D" id="3.10.20.90">
    <property type="entry name" value="Phosphatidylinositol 3-kinase Catalytic Subunit, Chain A, domain 1"/>
    <property type="match status" value="1"/>
</dbReference>
<sequence length="514" mass="57482">MKWFNGTIADAIKTAKSRQAIFVVYTEGDDENSKLMSEVLDAGEICSELSSDQFVIIKLSSNDVGYRQFVEIYKLVPVPSLFFIGNSGAPIDIVAANSSRLSLETKIKEAIGKCNIKPGKTTSNTAMSSPVATDTPRPEATVASPVATDILGPSTSQASEQLVTTDNVTEVEAKDKKEEVESKPSLEERVEKAKKLLEIKKQEKEAKEIEDEKQKEFERRRMGQEVLKMKKKQQDKELQEMIEEREREKRESAAAKQRILEQIAQDRAERLEREQKLKGGIANTSNQTNQSAAASAPAVERPVNVNTTRIQFKLPTGEAKTHSFPPNTTLLQVRDFINNNIELSFSEYRLATTFPRREFTHDDNESTLLSLNLAPTGVILILPLVVSNVRPQATAWLKIISNLFWDLVQPVFSVANYIQQYFTSGPPSTDSRPSESVSPAPPQSSFRGFCGFAAIKKLKLNKFFGIWKTIGKTFTADNRERTSVRRSGNIHSLRDINDGNDENNTWNGNSTQQM</sequence>
<dbReference type="GO" id="GO:0036503">
    <property type="term" value="P:ERAD pathway"/>
    <property type="evidence" value="ECO:0007669"/>
    <property type="project" value="TreeGrafter"/>
</dbReference>
<evidence type="ECO:0000256" key="3">
    <source>
        <dbReference type="SAM" id="MobiDB-lite"/>
    </source>
</evidence>
<dbReference type="GO" id="GO:0005783">
    <property type="term" value="C:endoplasmic reticulum"/>
    <property type="evidence" value="ECO:0007669"/>
    <property type="project" value="TreeGrafter"/>
</dbReference>
<accession>A0A9P0HLH5</accession>
<protein>
    <recommendedName>
        <fullName evidence="1">UBX domain-containing protein 4</fullName>
    </recommendedName>
</protein>
<gene>
    <name evidence="5" type="ORF">NEZAVI_LOCUS12434</name>
</gene>
<dbReference type="EMBL" id="OV725081">
    <property type="protein sequence ID" value="CAH1403924.1"/>
    <property type="molecule type" value="Genomic_DNA"/>
</dbReference>
<name>A0A9P0HLH5_NEZVI</name>
<organism evidence="5 6">
    <name type="scientific">Nezara viridula</name>
    <name type="common">Southern green stink bug</name>
    <name type="synonym">Cimex viridulus</name>
    <dbReference type="NCBI Taxonomy" id="85310"/>
    <lineage>
        <taxon>Eukaryota</taxon>
        <taxon>Metazoa</taxon>
        <taxon>Ecdysozoa</taxon>
        <taxon>Arthropoda</taxon>
        <taxon>Hexapoda</taxon>
        <taxon>Insecta</taxon>
        <taxon>Pterygota</taxon>
        <taxon>Neoptera</taxon>
        <taxon>Paraneoptera</taxon>
        <taxon>Hemiptera</taxon>
        <taxon>Heteroptera</taxon>
        <taxon>Panheteroptera</taxon>
        <taxon>Pentatomomorpha</taxon>
        <taxon>Pentatomoidea</taxon>
        <taxon>Pentatomidae</taxon>
        <taxon>Pentatominae</taxon>
        <taxon>Nezara</taxon>
    </lineage>
</organism>
<dbReference type="InterPro" id="IPR001012">
    <property type="entry name" value="UBX_dom"/>
</dbReference>
<feature type="region of interest" description="Disordered" evidence="3">
    <location>
        <begin position="118"/>
        <end position="139"/>
    </location>
</feature>
<evidence type="ECO:0000259" key="4">
    <source>
        <dbReference type="PROSITE" id="PS50033"/>
    </source>
</evidence>
<dbReference type="CDD" id="cd16117">
    <property type="entry name" value="UBX_UBXN4"/>
    <property type="match status" value="1"/>
</dbReference>
<dbReference type="PANTHER" id="PTHR46424">
    <property type="entry name" value="UBX DOMAIN-CONTAINING PROTEIN 4"/>
    <property type="match status" value="1"/>
</dbReference>
<feature type="compositionally biased region" description="Polar residues" evidence="3">
    <location>
        <begin position="120"/>
        <end position="132"/>
    </location>
</feature>
<dbReference type="PROSITE" id="PS50033">
    <property type="entry name" value="UBX"/>
    <property type="match status" value="1"/>
</dbReference>
<dbReference type="SMART" id="SM00166">
    <property type="entry name" value="UBX"/>
    <property type="match status" value="1"/>
</dbReference>
<dbReference type="Pfam" id="PF23187">
    <property type="entry name" value="UBX7_N"/>
    <property type="match status" value="1"/>
</dbReference>
<proteinExistence type="predicted"/>
<dbReference type="InterPro" id="IPR029071">
    <property type="entry name" value="Ubiquitin-like_domsf"/>
</dbReference>
<evidence type="ECO:0000256" key="2">
    <source>
        <dbReference type="SAM" id="Coils"/>
    </source>
</evidence>
<keyword evidence="6" id="KW-1185">Reference proteome</keyword>
<dbReference type="SUPFAM" id="SSF54236">
    <property type="entry name" value="Ubiquitin-like"/>
    <property type="match status" value="1"/>
</dbReference>
<dbReference type="PANTHER" id="PTHR46424:SF1">
    <property type="entry name" value="UBX DOMAIN-CONTAINING PROTEIN 4"/>
    <property type="match status" value="1"/>
</dbReference>
<evidence type="ECO:0000313" key="6">
    <source>
        <dbReference type="Proteomes" id="UP001152798"/>
    </source>
</evidence>
<evidence type="ECO:0000256" key="1">
    <source>
        <dbReference type="ARBA" id="ARBA00040925"/>
    </source>
</evidence>
<feature type="domain" description="UBX" evidence="4">
    <location>
        <begin position="303"/>
        <end position="381"/>
    </location>
</feature>
<dbReference type="Proteomes" id="UP001152798">
    <property type="component" value="Chromosome 5"/>
</dbReference>
<reference evidence="5" key="1">
    <citation type="submission" date="2022-01" db="EMBL/GenBank/DDBJ databases">
        <authorList>
            <person name="King R."/>
        </authorList>
    </citation>
    <scope>NUCLEOTIDE SEQUENCE</scope>
</reference>
<feature type="region of interest" description="Disordered" evidence="3">
    <location>
        <begin position="481"/>
        <end position="514"/>
    </location>
</feature>